<gene>
    <name evidence="1" type="ORF">BN990_04143</name>
</gene>
<proteinExistence type="predicted"/>
<dbReference type="RefSeq" id="WP_038246559.1">
    <property type="nucleotide sequence ID" value="NZ_BNER01000008.1"/>
</dbReference>
<dbReference type="Proteomes" id="UP000028875">
    <property type="component" value="Unassembled WGS sequence"/>
</dbReference>
<sequence length="115" mass="13231">MELIEAYLQATSNDNIRLINLQSKIEELVTKEVLTIDELEFIIEQKVNAKKALKSFSSRSITDYINDAIAGSLRDRLENDLNNPFAIDHQRLAFEREYYADFRTSSLPSMASLED</sequence>
<comment type="caution">
    <text evidence="1">The sequence shown here is derived from an EMBL/GenBank/DDBJ whole genome shotgun (WGS) entry which is preliminary data.</text>
</comment>
<organism evidence="1 2">
    <name type="scientific">Virgibacillus massiliensis</name>
    <dbReference type="NCBI Taxonomy" id="1462526"/>
    <lineage>
        <taxon>Bacteria</taxon>
        <taxon>Bacillati</taxon>
        <taxon>Bacillota</taxon>
        <taxon>Bacilli</taxon>
        <taxon>Bacillales</taxon>
        <taxon>Bacillaceae</taxon>
        <taxon>Virgibacillus</taxon>
    </lineage>
</organism>
<evidence type="ECO:0000313" key="2">
    <source>
        <dbReference type="Proteomes" id="UP000028875"/>
    </source>
</evidence>
<evidence type="ECO:0000313" key="1">
    <source>
        <dbReference type="EMBL" id="CDQ41766.1"/>
    </source>
</evidence>
<protein>
    <submittedName>
        <fullName evidence="1">Uncharacterized protein</fullName>
    </submittedName>
</protein>
<reference evidence="1 2" key="1">
    <citation type="submission" date="2014-03" db="EMBL/GenBank/DDBJ databases">
        <authorList>
            <person name="Urmite Genomes U."/>
        </authorList>
    </citation>
    <scope>NUCLEOTIDE SEQUENCE [LARGE SCALE GENOMIC DNA]</scope>
    <source>
        <strain evidence="1 2">Vm-5</strain>
    </source>
</reference>
<name>A0A024QIH5_9BACI</name>
<accession>A0A024QIH5</accession>
<dbReference type="AlphaFoldDB" id="A0A024QIH5"/>
<dbReference type="STRING" id="1462526.BN990_04143"/>
<dbReference type="EMBL" id="CCDP010000003">
    <property type="protein sequence ID" value="CDQ41766.1"/>
    <property type="molecule type" value="Genomic_DNA"/>
</dbReference>
<keyword evidence="2" id="KW-1185">Reference proteome</keyword>
<reference evidence="2" key="2">
    <citation type="submission" date="2014-05" db="EMBL/GenBank/DDBJ databases">
        <title>Draft genome sequence of Virgibacillus massiliensis Vm-5.</title>
        <authorList>
            <person name="Khelaifia S."/>
            <person name="Croce O."/>
            <person name="Lagier J.C."/>
            <person name="Raoult D."/>
        </authorList>
    </citation>
    <scope>NUCLEOTIDE SEQUENCE [LARGE SCALE GENOMIC DNA]</scope>
    <source>
        <strain evidence="2">Vm-5</strain>
    </source>
</reference>